<sequence length="139" mass="14301">MPVDPSLVGRSFAPTEPYAVAEERVREFAATIGHPYDGGAAPATFPIVLAFEAMNAFLAEVGVELSRIVHGEQRFTYERPVVPGDVLTAGLTVSSLRQIGGNDIIGTTSEVTDASGALVCATSATLVHRGTAGTAGADA</sequence>
<reference evidence="2 3" key="1">
    <citation type="submission" date="2021-05" db="EMBL/GenBank/DDBJ databases">
        <title>Complete genome of Nocardioides aquaticus KCTC 9944T isolated from meromictic and hypersaline Ekho Lake, Antarctica.</title>
        <authorList>
            <person name="Hwang K."/>
            <person name="Kim K.M."/>
            <person name="Choe H."/>
        </authorList>
    </citation>
    <scope>NUCLEOTIDE SEQUENCE [LARGE SCALE GENOMIC DNA]</scope>
    <source>
        <strain evidence="2 3">KCTC 9944</strain>
    </source>
</reference>
<dbReference type="InterPro" id="IPR039569">
    <property type="entry name" value="FAS1-like_DH_region"/>
</dbReference>
<name>A0ABX8EMC5_9ACTN</name>
<evidence type="ECO:0000313" key="2">
    <source>
        <dbReference type="EMBL" id="QVT81673.1"/>
    </source>
</evidence>
<dbReference type="InterPro" id="IPR016709">
    <property type="entry name" value="HadA-like"/>
</dbReference>
<dbReference type="InterPro" id="IPR029069">
    <property type="entry name" value="HotDog_dom_sf"/>
</dbReference>
<evidence type="ECO:0000313" key="3">
    <source>
        <dbReference type="Proteomes" id="UP000679307"/>
    </source>
</evidence>
<accession>A0ABX8EMC5</accession>
<organism evidence="2 3">
    <name type="scientific">Nocardioides aquaticus</name>
    <dbReference type="NCBI Taxonomy" id="160826"/>
    <lineage>
        <taxon>Bacteria</taxon>
        <taxon>Bacillati</taxon>
        <taxon>Actinomycetota</taxon>
        <taxon>Actinomycetes</taxon>
        <taxon>Propionibacteriales</taxon>
        <taxon>Nocardioidaceae</taxon>
        <taxon>Nocardioides</taxon>
    </lineage>
</organism>
<dbReference type="EMBL" id="CP075371">
    <property type="protein sequence ID" value="QVT81673.1"/>
    <property type="molecule type" value="Genomic_DNA"/>
</dbReference>
<dbReference type="Pfam" id="PF13452">
    <property type="entry name" value="FAS1_DH_region"/>
    <property type="match status" value="1"/>
</dbReference>
<gene>
    <name evidence="2" type="ORF">ENKNEFLB_04087</name>
</gene>
<feature type="domain" description="FAS1-like dehydratase" evidence="1">
    <location>
        <begin position="6"/>
        <end position="120"/>
    </location>
</feature>
<dbReference type="Gene3D" id="3.10.129.10">
    <property type="entry name" value="Hotdog Thioesterase"/>
    <property type="match status" value="1"/>
</dbReference>
<evidence type="ECO:0000259" key="1">
    <source>
        <dbReference type="Pfam" id="PF13452"/>
    </source>
</evidence>
<dbReference type="SUPFAM" id="SSF54637">
    <property type="entry name" value="Thioesterase/thiol ester dehydrase-isomerase"/>
    <property type="match status" value="1"/>
</dbReference>
<proteinExistence type="predicted"/>
<dbReference type="PIRSF" id="PIRSF018072">
    <property type="entry name" value="UCP018072"/>
    <property type="match status" value="1"/>
</dbReference>
<dbReference type="Proteomes" id="UP000679307">
    <property type="component" value="Chromosome"/>
</dbReference>
<keyword evidence="3" id="KW-1185">Reference proteome</keyword>
<dbReference type="CDD" id="cd03441">
    <property type="entry name" value="R_hydratase_like"/>
    <property type="match status" value="1"/>
</dbReference>
<protein>
    <recommendedName>
        <fullName evidence="1">FAS1-like dehydratase domain-containing protein</fullName>
    </recommendedName>
</protein>
<dbReference type="RefSeq" id="WP_214057013.1">
    <property type="nucleotide sequence ID" value="NZ_BAAAHS010000132.1"/>
</dbReference>